<dbReference type="Gene3D" id="3.90.550.10">
    <property type="entry name" value="Spore Coat Polysaccharide Biosynthesis Protein SpsA, Chain A"/>
    <property type="match status" value="1"/>
</dbReference>
<feature type="domain" description="Glycosyltransferase 2-like" evidence="2">
    <location>
        <begin position="2"/>
        <end position="118"/>
    </location>
</feature>
<dbReference type="InterPro" id="IPR029044">
    <property type="entry name" value="Nucleotide-diphossugar_trans"/>
</dbReference>
<dbReference type="AlphaFoldDB" id="A0A9X9WEP2"/>
<dbReference type="EMBL" id="JAAEDK010000010">
    <property type="protein sequence ID" value="MBR0658802.1"/>
    <property type="molecule type" value="Genomic_DNA"/>
</dbReference>
<evidence type="ECO:0000256" key="1">
    <source>
        <dbReference type="SAM" id="MobiDB-lite"/>
    </source>
</evidence>
<accession>A0A9X9WEP2</accession>
<dbReference type="CDD" id="cd00761">
    <property type="entry name" value="Glyco_tranf_GTA_type"/>
    <property type="match status" value="1"/>
</dbReference>
<dbReference type="Pfam" id="PF00535">
    <property type="entry name" value="Glycos_transf_2"/>
    <property type="match status" value="1"/>
</dbReference>
<dbReference type="Proteomes" id="UP001138708">
    <property type="component" value="Unassembled WGS sequence"/>
</dbReference>
<reference evidence="3" key="1">
    <citation type="submission" date="2020-01" db="EMBL/GenBank/DDBJ databases">
        <authorList>
            <person name="Rat A."/>
        </authorList>
    </citation>
    <scope>NUCLEOTIDE SEQUENCE</scope>
    <source>
        <strain evidence="3">LMG 31161</strain>
    </source>
</reference>
<dbReference type="Proteomes" id="UP000746741">
    <property type="component" value="Unassembled WGS sequence"/>
</dbReference>
<dbReference type="EMBL" id="JAAVUP010000002">
    <property type="protein sequence ID" value="NKE17280.1"/>
    <property type="molecule type" value="Genomic_DNA"/>
</dbReference>
<name>A0A9X9WEP2_9PROT</name>
<organism evidence="3 6">
    <name type="scientific">Neoroseomonas oryzicola</name>
    <dbReference type="NCBI Taxonomy" id="535904"/>
    <lineage>
        <taxon>Bacteria</taxon>
        <taxon>Pseudomonadati</taxon>
        <taxon>Pseudomonadota</taxon>
        <taxon>Alphaproteobacteria</taxon>
        <taxon>Acetobacterales</taxon>
        <taxon>Acetobacteraceae</taxon>
        <taxon>Neoroseomonas</taxon>
    </lineage>
</organism>
<keyword evidence="5" id="KW-1185">Reference proteome</keyword>
<evidence type="ECO:0000313" key="4">
    <source>
        <dbReference type="EMBL" id="NKE17280.1"/>
    </source>
</evidence>
<gene>
    <name evidence="4" type="ORF">GWK15_10030</name>
    <name evidence="3" type="ORF">GXW75_06055</name>
</gene>
<protein>
    <submittedName>
        <fullName evidence="3">Glycosyltransferase family 2 protein</fullName>
    </submittedName>
</protein>
<dbReference type="SUPFAM" id="SSF53448">
    <property type="entry name" value="Nucleotide-diphospho-sugar transferases"/>
    <property type="match status" value="1"/>
</dbReference>
<evidence type="ECO:0000313" key="3">
    <source>
        <dbReference type="EMBL" id="MBR0658802.1"/>
    </source>
</evidence>
<dbReference type="InterPro" id="IPR001173">
    <property type="entry name" value="Glyco_trans_2-like"/>
</dbReference>
<dbReference type="RefSeq" id="WP_168041142.1">
    <property type="nucleotide sequence ID" value="NZ_JAAEDK010000010.1"/>
</dbReference>
<feature type="region of interest" description="Disordered" evidence="1">
    <location>
        <begin position="263"/>
        <end position="287"/>
    </location>
</feature>
<evidence type="ECO:0000313" key="5">
    <source>
        <dbReference type="Proteomes" id="UP000746741"/>
    </source>
</evidence>
<reference evidence="4 5" key="2">
    <citation type="submission" date="2020-02" db="EMBL/GenBank/DDBJ databases">
        <authorList>
            <person name="Sun Q."/>
            <person name="Inoue M."/>
        </authorList>
    </citation>
    <scope>NUCLEOTIDE SEQUENCE [LARGE SCALE GENOMIC DNA]</scope>
    <source>
        <strain evidence="4 5">KCTC 22478</strain>
    </source>
</reference>
<sequence>MIIAAHRLQAMVPAAVASVLDRAGGASVEVVIASDDGTDYAPLLPLDPRLRFTAVGPVRSGAHAARNRGLAVATGAFVMILDGDDALEGPPDGIAQVLVLARQAGAVAVPSIVRDPAGAEVRRMPPAGIATFGFAAWREAFSSLHLIARRDLVQPFSDFRLIDDVLFDLRALAAAGGEVPVAAALAYRYQLRLGQATDTPWERFDAEYARALAAIRADGFGFGSHAGAAARVLRRWRAMNRVIGTRPGLGDYHRVVADYLGRPAGKAGPDGRPSTGDAEAEGPGLRV</sequence>
<reference evidence="3" key="3">
    <citation type="journal article" date="2021" name="Syst. Appl. Microbiol.">
        <title>Roseomonas hellenica sp. nov., isolated from roots of wild-growing Alkanna tinctoria.</title>
        <authorList>
            <person name="Rat A."/>
            <person name="Naranjo H.D."/>
            <person name="Lebbe L."/>
            <person name="Cnockaert M."/>
            <person name="Krigas N."/>
            <person name="Grigoriadou K."/>
            <person name="Maloupa E."/>
            <person name="Willems A."/>
        </authorList>
    </citation>
    <scope>NUCLEOTIDE SEQUENCE</scope>
    <source>
        <strain evidence="3">LMG 31161</strain>
    </source>
</reference>
<evidence type="ECO:0000259" key="2">
    <source>
        <dbReference type="Pfam" id="PF00535"/>
    </source>
</evidence>
<comment type="caution">
    <text evidence="3">The sequence shown here is derived from an EMBL/GenBank/DDBJ whole genome shotgun (WGS) entry which is preliminary data.</text>
</comment>
<evidence type="ECO:0000313" key="6">
    <source>
        <dbReference type="Proteomes" id="UP001138708"/>
    </source>
</evidence>
<proteinExistence type="predicted"/>